<dbReference type="Pfam" id="PF03349">
    <property type="entry name" value="Toluene_X"/>
    <property type="match status" value="1"/>
</dbReference>
<dbReference type="PANTHER" id="PTHR35093:SF8">
    <property type="entry name" value="OUTER MEMBRANE PROTEIN NMB0088-RELATED"/>
    <property type="match status" value="1"/>
</dbReference>
<sequence>MEKKMMKGTLKIGSVAAATAVALALPATASATNGYQLIGVGAYQKGMAGAVTAAPKSAMTAISNPAGMAAIGSRADFSMEAFMPERTADFTKNKMGTSPENGEAIKSEAELYGVPAIGWTAPTSEGSDLYFGGGMYGTSGLGVDYGRGNFAPGSAAGHTNVDFSGYSAITFWQMAPSLAWRASDDLKLGASLNIDYQSVGFQQRITGDTGTAPGPLNSSFLLGRTANAFGYGFTLGALYEINDMVTVGANYKSKQSFGDLEYQLRDGDISAFPDGAGNRVYSRDGTYKLGLDFPQQFAVGVKVQPMEALTVAADVKWINWSDTMDELAVKGDFRTRVGGDADGNAAMDPGWDDQTVYALAVDYAVNSDLDVRAGYNYAEAPIGEEDVFSNILLPAMTESHLTLGATYEFNNRWEASFAYMKAANNSVTGKGDIPESYQGSFGEDSQTKIDLEETSYSINLGYRF</sequence>
<keyword evidence="6" id="KW-0472">Membrane</keyword>
<dbReference type="PANTHER" id="PTHR35093">
    <property type="entry name" value="OUTER MEMBRANE PROTEIN NMB0088-RELATED"/>
    <property type="match status" value="1"/>
</dbReference>
<dbReference type="SUPFAM" id="SSF56935">
    <property type="entry name" value="Porins"/>
    <property type="match status" value="1"/>
</dbReference>
<dbReference type="STRING" id="1123397.SAMN05660831_02565"/>
<keyword evidence="10" id="KW-1185">Reference proteome</keyword>
<dbReference type="Gene3D" id="2.40.160.60">
    <property type="entry name" value="Outer membrane protein transport protein (OMPP1/FadL/TodX)"/>
    <property type="match status" value="1"/>
</dbReference>
<keyword evidence="5 8" id="KW-0732">Signal</keyword>
<evidence type="ECO:0000313" key="10">
    <source>
        <dbReference type="Proteomes" id="UP000198611"/>
    </source>
</evidence>
<keyword evidence="4" id="KW-0812">Transmembrane</keyword>
<feature type="chain" id="PRO_5011441113" evidence="8">
    <location>
        <begin position="32"/>
        <end position="464"/>
    </location>
</feature>
<organism evidence="9 10">
    <name type="scientific">Thiohalospira halophila DSM 15071</name>
    <dbReference type="NCBI Taxonomy" id="1123397"/>
    <lineage>
        <taxon>Bacteria</taxon>
        <taxon>Pseudomonadati</taxon>
        <taxon>Pseudomonadota</taxon>
        <taxon>Gammaproteobacteria</taxon>
        <taxon>Thiohalospirales</taxon>
        <taxon>Thiohalospiraceae</taxon>
        <taxon>Thiohalospira</taxon>
    </lineage>
</organism>
<protein>
    <submittedName>
        <fullName evidence="9">Long-chain fatty acid transport protein</fullName>
    </submittedName>
</protein>
<gene>
    <name evidence="9" type="ORF">SAMN05660831_02565</name>
</gene>
<feature type="signal peptide" evidence="8">
    <location>
        <begin position="1"/>
        <end position="31"/>
    </location>
</feature>
<evidence type="ECO:0000256" key="6">
    <source>
        <dbReference type="ARBA" id="ARBA00023136"/>
    </source>
</evidence>
<evidence type="ECO:0000313" key="9">
    <source>
        <dbReference type="EMBL" id="SFD90126.1"/>
    </source>
</evidence>
<evidence type="ECO:0000256" key="8">
    <source>
        <dbReference type="SAM" id="SignalP"/>
    </source>
</evidence>
<dbReference type="GO" id="GO:0015483">
    <property type="term" value="F:long-chain fatty acid transporting porin activity"/>
    <property type="evidence" value="ECO:0007669"/>
    <property type="project" value="TreeGrafter"/>
</dbReference>
<dbReference type="GO" id="GO:0009279">
    <property type="term" value="C:cell outer membrane"/>
    <property type="evidence" value="ECO:0007669"/>
    <property type="project" value="UniProtKB-SubCell"/>
</dbReference>
<comment type="subcellular location">
    <subcellularLocation>
        <location evidence="1">Cell outer membrane</location>
        <topology evidence="1">Multi-pass membrane protein</topology>
    </subcellularLocation>
</comment>
<dbReference type="Proteomes" id="UP000198611">
    <property type="component" value="Unassembled WGS sequence"/>
</dbReference>
<evidence type="ECO:0000256" key="2">
    <source>
        <dbReference type="ARBA" id="ARBA00008163"/>
    </source>
</evidence>
<name>A0A1I1W4F1_9GAMM</name>
<reference evidence="9 10" key="1">
    <citation type="submission" date="2016-10" db="EMBL/GenBank/DDBJ databases">
        <authorList>
            <person name="de Groot N.N."/>
        </authorList>
    </citation>
    <scope>NUCLEOTIDE SEQUENCE [LARGE SCALE GENOMIC DNA]</scope>
    <source>
        <strain evidence="9 10">HL3</strain>
    </source>
</reference>
<keyword evidence="3" id="KW-1134">Transmembrane beta strand</keyword>
<evidence type="ECO:0000256" key="5">
    <source>
        <dbReference type="ARBA" id="ARBA00022729"/>
    </source>
</evidence>
<dbReference type="AlphaFoldDB" id="A0A1I1W4F1"/>
<evidence type="ECO:0000256" key="1">
    <source>
        <dbReference type="ARBA" id="ARBA00004571"/>
    </source>
</evidence>
<accession>A0A1I1W4F1</accession>
<comment type="similarity">
    <text evidence="2">Belongs to the OmpP1/FadL family.</text>
</comment>
<evidence type="ECO:0000256" key="4">
    <source>
        <dbReference type="ARBA" id="ARBA00022692"/>
    </source>
</evidence>
<evidence type="ECO:0000256" key="3">
    <source>
        <dbReference type="ARBA" id="ARBA00022452"/>
    </source>
</evidence>
<proteinExistence type="inferred from homology"/>
<dbReference type="EMBL" id="FOMJ01000012">
    <property type="protein sequence ID" value="SFD90126.1"/>
    <property type="molecule type" value="Genomic_DNA"/>
</dbReference>
<dbReference type="RefSeq" id="WP_093429175.1">
    <property type="nucleotide sequence ID" value="NZ_FOMJ01000012.1"/>
</dbReference>
<dbReference type="InterPro" id="IPR005017">
    <property type="entry name" value="OMPP1/FadL/TodX"/>
</dbReference>
<evidence type="ECO:0000256" key="7">
    <source>
        <dbReference type="ARBA" id="ARBA00023237"/>
    </source>
</evidence>
<dbReference type="OrthoDB" id="19849at2"/>
<keyword evidence="7" id="KW-0998">Cell outer membrane</keyword>